<feature type="region of interest" description="Disordered" evidence="1">
    <location>
        <begin position="256"/>
        <end position="351"/>
    </location>
</feature>
<sequence length="533" mass="60084">MAFEASSPPHKYTPPKDETDAMLPSSPASTLHIRQESSDEDTPIMMHRKPPKHVDGTSQQERRSGRSTNDRERPASSKKAPAKPTVKKNGKTYKKPGPQPWASKPIMKNDMVAKKAVIREIECYWGKGFIRSYIPKCHRPLVKRGAHGKRPMNRAHETDPKKWLPSVLKAILMIAKLTNNKKWLKEAMNDVVRYRIRNTGNRKPQLVTTDFDVIEDMLVKDWAVDYAFEIRYKHLLVNRKDQQETDEDIDHILQVAEDDGDDGSDGDWGDEDDDMGKLEGELDDDDDDDEEEEFEQGYGGISDKYQQSSGYTKADRHSPAPLSRQQHMKDDQSKLSRIKSEPASTPPMERLRRGQNSYMHGHTMPGYGGPLMSPWGAPMPPPYGGYGSFPGYSGYQGYSHPHFPNRERSQHQNPYTMYPPPHHMTSMPGHHYQQPPFGNNQVSGNGYGMEPAGLRTLTPSSARQGSAHPKIKRESPGYDEPIMSVGEFNGPQNAVGATMNDEDEDVDGELEAVELELKLARLRAKKAAQSKGR</sequence>
<proteinExistence type="predicted"/>
<keyword evidence="3" id="KW-1185">Reference proteome</keyword>
<feature type="compositionally biased region" description="Acidic residues" evidence="1">
    <location>
        <begin position="281"/>
        <end position="295"/>
    </location>
</feature>
<name>A0A6A7B278_9PLEO</name>
<evidence type="ECO:0000313" key="3">
    <source>
        <dbReference type="Proteomes" id="UP000799423"/>
    </source>
</evidence>
<evidence type="ECO:0000313" key="2">
    <source>
        <dbReference type="EMBL" id="KAF2849600.1"/>
    </source>
</evidence>
<dbReference type="EMBL" id="MU006311">
    <property type="protein sequence ID" value="KAF2849600.1"/>
    <property type="molecule type" value="Genomic_DNA"/>
</dbReference>
<accession>A0A6A7B278</accession>
<feature type="compositionally biased region" description="Acidic residues" evidence="1">
    <location>
        <begin position="256"/>
        <end position="274"/>
    </location>
</feature>
<evidence type="ECO:0000256" key="1">
    <source>
        <dbReference type="SAM" id="MobiDB-lite"/>
    </source>
</evidence>
<gene>
    <name evidence="2" type="ORF">T440DRAFT_426776</name>
</gene>
<feature type="region of interest" description="Disordered" evidence="1">
    <location>
        <begin position="459"/>
        <end position="500"/>
    </location>
</feature>
<protein>
    <submittedName>
        <fullName evidence="2">Uncharacterized protein</fullName>
    </submittedName>
</protein>
<dbReference type="OrthoDB" id="3800150at2759"/>
<dbReference type="Proteomes" id="UP000799423">
    <property type="component" value="Unassembled WGS sequence"/>
</dbReference>
<feature type="compositionally biased region" description="Basic and acidic residues" evidence="1">
    <location>
        <begin position="52"/>
        <end position="75"/>
    </location>
</feature>
<reference evidence="2" key="1">
    <citation type="submission" date="2020-01" db="EMBL/GenBank/DDBJ databases">
        <authorList>
            <consortium name="DOE Joint Genome Institute"/>
            <person name="Haridas S."/>
            <person name="Albert R."/>
            <person name="Binder M."/>
            <person name="Bloem J."/>
            <person name="Labutti K."/>
            <person name="Salamov A."/>
            <person name="Andreopoulos B."/>
            <person name="Baker S.E."/>
            <person name="Barry K."/>
            <person name="Bills G."/>
            <person name="Bluhm B.H."/>
            <person name="Cannon C."/>
            <person name="Castanera R."/>
            <person name="Culley D.E."/>
            <person name="Daum C."/>
            <person name="Ezra D."/>
            <person name="Gonzalez J.B."/>
            <person name="Henrissat B."/>
            <person name="Kuo A."/>
            <person name="Liang C."/>
            <person name="Lipzen A."/>
            <person name="Lutzoni F."/>
            <person name="Magnuson J."/>
            <person name="Mondo S."/>
            <person name="Nolan M."/>
            <person name="Ohm R."/>
            <person name="Pangilinan J."/>
            <person name="Park H.-J."/>
            <person name="Ramirez L."/>
            <person name="Alfaro M."/>
            <person name="Sun H."/>
            <person name="Tritt A."/>
            <person name="Yoshinaga Y."/>
            <person name="Zwiers L.-H."/>
            <person name="Turgeon B.G."/>
            <person name="Goodwin S.B."/>
            <person name="Spatafora J.W."/>
            <person name="Crous P.W."/>
            <person name="Grigoriev I.V."/>
        </authorList>
    </citation>
    <scope>NUCLEOTIDE SEQUENCE</scope>
    <source>
        <strain evidence="2">IPT5</strain>
    </source>
</reference>
<organism evidence="2 3">
    <name type="scientific">Plenodomus tracheiphilus IPT5</name>
    <dbReference type="NCBI Taxonomy" id="1408161"/>
    <lineage>
        <taxon>Eukaryota</taxon>
        <taxon>Fungi</taxon>
        <taxon>Dikarya</taxon>
        <taxon>Ascomycota</taxon>
        <taxon>Pezizomycotina</taxon>
        <taxon>Dothideomycetes</taxon>
        <taxon>Pleosporomycetidae</taxon>
        <taxon>Pleosporales</taxon>
        <taxon>Pleosporineae</taxon>
        <taxon>Leptosphaeriaceae</taxon>
        <taxon>Plenodomus</taxon>
    </lineage>
</organism>
<feature type="compositionally biased region" description="Basic and acidic residues" evidence="1">
    <location>
        <begin position="327"/>
        <end position="340"/>
    </location>
</feature>
<feature type="compositionally biased region" description="Basic residues" evidence="1">
    <location>
        <begin position="85"/>
        <end position="94"/>
    </location>
</feature>
<dbReference type="AlphaFoldDB" id="A0A6A7B278"/>
<feature type="region of interest" description="Disordered" evidence="1">
    <location>
        <begin position="1"/>
        <end position="105"/>
    </location>
</feature>